<gene>
    <name evidence="1" type="ORF">IC234_14580</name>
</gene>
<dbReference type="EMBL" id="JACXAC010000004">
    <property type="protein sequence ID" value="MBD2723353.1"/>
    <property type="molecule type" value="Genomic_DNA"/>
</dbReference>
<dbReference type="RefSeq" id="WP_190925901.1">
    <property type="nucleotide sequence ID" value="NZ_JACXAC010000004.1"/>
</dbReference>
<sequence length="134" mass="14891">MSAALRYYVGFKTSGSIPRIEKLLLDTIDITGLSIVATSNVNEDGKRVLVWIIKAKSRGGIFKDSMEVRIFEYDGEYIIVSNPASRGAPYLVVSLLFVFQQLGGVLNDILPDWAGKSWDVVRPSWNSSKVHTPE</sequence>
<keyword evidence="2" id="KW-1185">Reference proteome</keyword>
<comment type="caution">
    <text evidence="1">The sequence shown here is derived from an EMBL/GenBank/DDBJ whole genome shotgun (WGS) entry which is preliminary data.</text>
</comment>
<organism evidence="1 2">
    <name type="scientific">Hymenobacter armeniacus</name>
    <dbReference type="NCBI Taxonomy" id="2771358"/>
    <lineage>
        <taxon>Bacteria</taxon>
        <taxon>Pseudomonadati</taxon>
        <taxon>Bacteroidota</taxon>
        <taxon>Cytophagia</taxon>
        <taxon>Cytophagales</taxon>
        <taxon>Hymenobacteraceae</taxon>
        <taxon>Hymenobacter</taxon>
    </lineage>
</organism>
<reference evidence="1 2" key="1">
    <citation type="submission" date="2020-09" db="EMBL/GenBank/DDBJ databases">
        <authorList>
            <person name="Kim M.K."/>
        </authorList>
    </citation>
    <scope>NUCLEOTIDE SEQUENCE [LARGE SCALE GENOMIC DNA]</scope>
    <source>
        <strain evidence="1 2">BT189</strain>
    </source>
</reference>
<accession>A0ABR8JU19</accession>
<dbReference type="Proteomes" id="UP000606003">
    <property type="component" value="Unassembled WGS sequence"/>
</dbReference>
<protein>
    <submittedName>
        <fullName evidence="1">Uncharacterized protein</fullName>
    </submittedName>
</protein>
<proteinExistence type="predicted"/>
<evidence type="ECO:0000313" key="1">
    <source>
        <dbReference type="EMBL" id="MBD2723353.1"/>
    </source>
</evidence>
<name>A0ABR8JU19_9BACT</name>
<evidence type="ECO:0000313" key="2">
    <source>
        <dbReference type="Proteomes" id="UP000606003"/>
    </source>
</evidence>